<protein>
    <submittedName>
        <fullName evidence="1">Uncharacterized protein</fullName>
    </submittedName>
</protein>
<gene>
    <name evidence="1" type="ORF">PALI_a3371</name>
</gene>
<name>A0ABR9DUC5_9GAMM</name>
<evidence type="ECO:0000313" key="1">
    <source>
        <dbReference type="EMBL" id="MBE0357758.1"/>
    </source>
</evidence>
<sequence length="42" mass="4876">MPLFALQAIEHSLLKLNLRSSCSKMQKTAIGRFLFILNYSKY</sequence>
<keyword evidence="2" id="KW-1185">Reference proteome</keyword>
<comment type="caution">
    <text evidence="1">The sequence shown here is derived from an EMBL/GenBank/DDBJ whole genome shotgun (WGS) entry which is preliminary data.</text>
</comment>
<organism evidence="1 2">
    <name type="scientific">Pseudoalteromonas aliena SW19</name>
    <dbReference type="NCBI Taxonomy" id="1314866"/>
    <lineage>
        <taxon>Bacteria</taxon>
        <taxon>Pseudomonadati</taxon>
        <taxon>Pseudomonadota</taxon>
        <taxon>Gammaproteobacteria</taxon>
        <taxon>Alteromonadales</taxon>
        <taxon>Pseudoalteromonadaceae</taxon>
        <taxon>Pseudoalteromonas</taxon>
    </lineage>
</organism>
<reference evidence="1 2" key="1">
    <citation type="submission" date="2015-06" db="EMBL/GenBank/DDBJ databases">
        <title>Genome sequence of Pseudoalteromonas aliena.</title>
        <authorList>
            <person name="Xie B.-B."/>
            <person name="Rong J.-C."/>
            <person name="Qin Q.-L."/>
            <person name="Zhang Y.-Z."/>
        </authorList>
    </citation>
    <scope>NUCLEOTIDE SEQUENCE [LARGE SCALE GENOMIC DNA]</scope>
    <source>
        <strain evidence="1 2">SW19</strain>
    </source>
</reference>
<accession>A0ABR9DUC5</accession>
<proteinExistence type="predicted"/>
<dbReference type="Proteomes" id="UP000648482">
    <property type="component" value="Unassembled WGS sequence"/>
</dbReference>
<evidence type="ECO:0000313" key="2">
    <source>
        <dbReference type="Proteomes" id="UP000648482"/>
    </source>
</evidence>
<dbReference type="EMBL" id="AQGU01000017">
    <property type="protein sequence ID" value="MBE0357758.1"/>
    <property type="molecule type" value="Genomic_DNA"/>
</dbReference>